<dbReference type="SMART" id="SM00314">
    <property type="entry name" value="RA"/>
    <property type="match status" value="1"/>
</dbReference>
<feature type="region of interest" description="Disordered" evidence="9">
    <location>
        <begin position="1"/>
        <end position="21"/>
    </location>
</feature>
<feature type="compositionally biased region" description="Low complexity" evidence="9">
    <location>
        <begin position="187"/>
        <end position="205"/>
    </location>
</feature>
<dbReference type="CDD" id="cd06755">
    <property type="entry name" value="PDZ_RapGEF2_RapGEF6-like"/>
    <property type="match status" value="1"/>
</dbReference>
<dbReference type="Pfam" id="PF00617">
    <property type="entry name" value="RasGEF"/>
    <property type="match status" value="1"/>
</dbReference>
<evidence type="ECO:0000256" key="6">
    <source>
        <dbReference type="ARBA" id="ARBA00022658"/>
    </source>
</evidence>
<dbReference type="Gene3D" id="2.30.42.10">
    <property type="match status" value="1"/>
</dbReference>
<feature type="domain" description="Cyclic nucleotide-binding" evidence="11">
    <location>
        <begin position="280"/>
        <end position="380"/>
    </location>
</feature>
<feature type="domain" description="Ras-associating" evidence="13">
    <location>
        <begin position="749"/>
        <end position="840"/>
    </location>
</feature>
<evidence type="ECO:0000256" key="4">
    <source>
        <dbReference type="ARBA" id="ARBA00022490"/>
    </source>
</evidence>
<evidence type="ECO:0000256" key="9">
    <source>
        <dbReference type="SAM" id="MobiDB-lite"/>
    </source>
</evidence>
<dbReference type="Proteomes" id="UP000472241">
    <property type="component" value="Unplaced"/>
</dbReference>
<dbReference type="PROSITE" id="PS50212">
    <property type="entry name" value="RASGEF_NTER"/>
    <property type="match status" value="1"/>
</dbReference>
<evidence type="ECO:0000313" key="16">
    <source>
        <dbReference type="Proteomes" id="UP000472241"/>
    </source>
</evidence>
<comment type="subcellular location">
    <subcellularLocation>
        <location evidence="1">Cell membrane</location>
    </subcellularLocation>
    <subcellularLocation>
        <location evidence="2">Cytoplasm</location>
    </subcellularLocation>
</comment>
<dbReference type="PANTHER" id="PTHR45161">
    <property type="entry name" value="CYTOSKELETON-ASSOCIATED PROTEIN 4"/>
    <property type="match status" value="1"/>
</dbReference>
<feature type="region of interest" description="Disordered" evidence="9">
    <location>
        <begin position="175"/>
        <end position="250"/>
    </location>
</feature>
<feature type="region of interest" description="Disordered" evidence="9">
    <location>
        <begin position="1178"/>
        <end position="1208"/>
    </location>
</feature>
<evidence type="ECO:0000256" key="3">
    <source>
        <dbReference type="ARBA" id="ARBA00022475"/>
    </source>
</evidence>
<dbReference type="Gene3D" id="1.20.870.10">
    <property type="entry name" value="Son of sevenless (SoS) protein Chain: S domain 1"/>
    <property type="match status" value="1"/>
</dbReference>
<dbReference type="FunFam" id="2.60.120.10:FF:000040">
    <property type="entry name" value="rap guanine nucleotide exchange factor 6 isoform X1"/>
    <property type="match status" value="1"/>
</dbReference>
<dbReference type="InterPro" id="IPR018490">
    <property type="entry name" value="cNMP-bd_dom_sf"/>
</dbReference>
<dbReference type="Gene3D" id="1.10.840.10">
    <property type="entry name" value="Ras guanine-nucleotide exchange factors catalytic domain"/>
    <property type="match status" value="1"/>
</dbReference>
<name>A0A667G6V9_LYNCA</name>
<dbReference type="InterPro" id="IPR001478">
    <property type="entry name" value="PDZ"/>
</dbReference>
<dbReference type="InterPro" id="IPR036034">
    <property type="entry name" value="PDZ_sf"/>
</dbReference>
<dbReference type="InterPro" id="IPR036964">
    <property type="entry name" value="RASGEF_cat_dom_sf"/>
</dbReference>
<dbReference type="CDD" id="cd00038">
    <property type="entry name" value="CAP_ED"/>
    <property type="match status" value="1"/>
</dbReference>
<dbReference type="CDD" id="cd01785">
    <property type="entry name" value="RA_PDZ-GEF1"/>
    <property type="match status" value="1"/>
</dbReference>
<dbReference type="PROSITE" id="PS50042">
    <property type="entry name" value="CNMP_BINDING_3"/>
    <property type="match status" value="1"/>
</dbReference>
<reference evidence="15" key="2">
    <citation type="submission" date="2025-09" db="UniProtKB">
        <authorList>
            <consortium name="Ensembl"/>
        </authorList>
    </citation>
    <scope>IDENTIFICATION</scope>
</reference>
<dbReference type="InterPro" id="IPR000595">
    <property type="entry name" value="cNMP-bd_dom"/>
</dbReference>
<evidence type="ECO:0000256" key="8">
    <source>
        <dbReference type="PROSITE-ProRule" id="PRU00168"/>
    </source>
</evidence>
<dbReference type="Gene3D" id="2.60.120.10">
    <property type="entry name" value="Jelly Rolls"/>
    <property type="match status" value="2"/>
</dbReference>
<evidence type="ECO:0000259" key="12">
    <source>
        <dbReference type="PROSITE" id="PS50106"/>
    </source>
</evidence>
<evidence type="ECO:0000256" key="7">
    <source>
        <dbReference type="ARBA" id="ARBA00023136"/>
    </source>
</evidence>
<keyword evidence="7" id="KW-0472">Membrane</keyword>
<sequence length="1486" mass="165841">MNSPVDPGARQALKKKPPERTPEDLNTIYSYLHGMEILSNLREHQLRLMSARARYERYSGNQILFCSETVARCWYILLSGSVLMKDSMVLPPCSFGKQFGGKRGCDCLVLEPSEMIVVENSKDNEDSILQREIPARQSRRRFRKINYKGERQTITDDVDINSYLSLPADLTKMHITDNPHPQVTHVSSSQSGCSIASDSGSSSLSDIYQATESEVGDVDLTRLPEGPVDSEDEEEEDEEIDRTDPLQGRDLVRECLEKEPADKTDDDIEQLLEFMHQLPAFANMTMSVRRELCSVMIFEVVEQAGAVILEDGQELDSWYVILNGTVEITHPDGKVENLFMGNSFGITPTLDKQYMHGVVRTKVDDCQFVCIAQQDYWRILNHVEKNTHKVEEEGEIVMVHEHRELDRSGTRKGHIVIKATPERLIMHLIEEHSIVDPTYIEDFLLTYRTFLQSPLDVGIKLLEWFKIDSLRDKVTRIVLLWVNNHFNDFEGDPAMTRFLEEFEKNLEDTKMNGHLRLLNIACAAKAKWRQVVLQKASRESPLHFSLNGGSEKGFGIFVEGVEPSSKAADAGLKRGDQIMEVNGQNFENITFAKAVEILRNNTHLALTVKTNIFVFKELLSRTEQEKYGVPHIPKIAEKKSNRHSIQDVPGDIEQTSQEKGNKKIKANTVSGGRNKIRKILDKTRFSILPPKLFSDGGLSQSQDDSIVGTRHCRHSLAIMPIPGTLSSSSPDLLQPTTSMLDFSNPSDIPDQVIRVFKADQQSCYIIISKDTTAKEVVCHAVHEFGLTGASDTYSLCEVSVTPEGVIKQRRLPDQFSKLADRIQLNGSGLNLASVARLRGTWEKLPSKYEKHLQDLQDLFDPSRNMAKYRNILSSQSMQPPIIPLFPVVKKDMTFLHEGNDSKVDGLVNFEKLRMIAKEIRQVVRMTSANMDPAMMFRQRKKRWRSLGSLSQGSTNSNMLDVQGGAHKKRARRSSLLNAKKLYEDAQMARKVKQYLSSLDVDTDEEKFQMMSLQWEPAYGTLTKNFNEKRSAKSSEMSPVPMRSAGQTAKAHLHQPHRVSQALQVPAVNLHPIRKKGQAKDPATLCTNLPQKVLGTTEEIIGKKHPEDTISVASSLHSSPPASPQGSPRKGCTLMTSTKSDNLSDSSHSEISSRSSIVSNCSVDSMSTALQDERCSSHAMAVPESTGPLEKTEHSSGIGDHSQLGPGWTLSKPSLVKSLAVSSSMSNEEISHEHIILEAADSGRGSWTSCSSSSHDNFQSLPNPKGWDFLNSYRQTHLDGPIVEVEPPDCEPYSCPKGCSRTCGQCKGSLETNQMRQSWASSSSLSDTYEPNYGTVKRRVLESTPLESSEGLDPKDGTDPVYKTVTSSTEKGLIVYCVTSPKKEDRYREPPPTPPGYMGISLADLKEGPHLHLRPPDYSVAVQRSKMMHNSLSRLPPASLGSSPVACVPSKIVTQPQRHILQPSHPKLADVTDADSETDENEQVSAV</sequence>
<dbReference type="PROSITE" id="PS50009">
    <property type="entry name" value="RASGEF_CAT"/>
    <property type="match status" value="1"/>
</dbReference>
<dbReference type="Pfam" id="PF00027">
    <property type="entry name" value="cNMP_binding"/>
    <property type="match status" value="1"/>
</dbReference>
<dbReference type="Pfam" id="PF00595">
    <property type="entry name" value="PDZ"/>
    <property type="match status" value="1"/>
</dbReference>
<evidence type="ECO:0000259" key="14">
    <source>
        <dbReference type="PROSITE" id="PS50212"/>
    </source>
</evidence>
<evidence type="ECO:0000256" key="1">
    <source>
        <dbReference type="ARBA" id="ARBA00004236"/>
    </source>
</evidence>
<feature type="compositionally biased region" description="Acidic residues" evidence="9">
    <location>
        <begin position="228"/>
        <end position="241"/>
    </location>
</feature>
<evidence type="ECO:0000256" key="5">
    <source>
        <dbReference type="ARBA" id="ARBA00022553"/>
    </source>
</evidence>
<evidence type="ECO:0000259" key="13">
    <source>
        <dbReference type="PROSITE" id="PS50200"/>
    </source>
</evidence>
<dbReference type="InterPro" id="IPR000159">
    <property type="entry name" value="RA_dom"/>
</dbReference>
<dbReference type="InterPro" id="IPR014710">
    <property type="entry name" value="RmlC-like_jellyroll"/>
</dbReference>
<dbReference type="InterPro" id="IPR023578">
    <property type="entry name" value="Ras_GEF_dom_sf"/>
</dbReference>
<dbReference type="Pfam" id="PF00618">
    <property type="entry name" value="RasGEF_N"/>
    <property type="match status" value="1"/>
</dbReference>
<feature type="region of interest" description="Disordered" evidence="9">
    <location>
        <begin position="1454"/>
        <end position="1486"/>
    </location>
</feature>
<evidence type="ECO:0000256" key="2">
    <source>
        <dbReference type="ARBA" id="ARBA00004496"/>
    </source>
</evidence>
<keyword evidence="4" id="KW-0963">Cytoplasm</keyword>
<keyword evidence="3" id="KW-1003">Cell membrane</keyword>
<accession>A0A667G6V9</accession>
<dbReference type="FunFam" id="1.20.870.10:FF:000001">
    <property type="entry name" value="rap guanine nucleotide exchange factor 2 isoform X2"/>
    <property type="match status" value="1"/>
</dbReference>
<dbReference type="Ensembl" id="ENSLCNT00005002901.1">
    <property type="protein sequence ID" value="ENSLCNP00005002522.1"/>
    <property type="gene ID" value="ENSLCNG00005001707.1"/>
</dbReference>
<dbReference type="CDD" id="cd06224">
    <property type="entry name" value="REM"/>
    <property type="match status" value="1"/>
</dbReference>
<feature type="region of interest" description="Disordered" evidence="9">
    <location>
        <begin position="1337"/>
        <end position="1359"/>
    </location>
</feature>
<feature type="domain" description="N-terminal Ras-GEF" evidence="14">
    <location>
        <begin position="412"/>
        <end position="526"/>
    </location>
</feature>
<dbReference type="PROSITE" id="PS50200">
    <property type="entry name" value="RA"/>
    <property type="match status" value="1"/>
</dbReference>
<feature type="compositionally biased region" description="Low complexity" evidence="9">
    <location>
        <begin position="1136"/>
        <end position="1150"/>
    </location>
</feature>
<feature type="compositionally biased region" description="Acidic residues" evidence="9">
    <location>
        <begin position="1471"/>
        <end position="1486"/>
    </location>
</feature>
<keyword evidence="5" id="KW-0597">Phosphoprotein</keyword>
<gene>
    <name evidence="15" type="primary">RAPGEF6</name>
</gene>
<dbReference type="GO" id="GO:0005085">
    <property type="term" value="F:guanyl-nucleotide exchange factor activity"/>
    <property type="evidence" value="ECO:0007669"/>
    <property type="project" value="UniProtKB-KW"/>
</dbReference>
<feature type="region of interest" description="Disordered" evidence="9">
    <location>
        <begin position="1111"/>
        <end position="1150"/>
    </location>
</feature>
<dbReference type="InterPro" id="IPR001895">
    <property type="entry name" value="RASGEF_cat_dom"/>
</dbReference>
<dbReference type="GO" id="GO:0007264">
    <property type="term" value="P:small GTPase-mediated signal transduction"/>
    <property type="evidence" value="ECO:0007669"/>
    <property type="project" value="InterPro"/>
</dbReference>
<proteinExistence type="predicted"/>
<dbReference type="SUPFAM" id="SSF51206">
    <property type="entry name" value="cAMP-binding domain-like"/>
    <property type="match status" value="2"/>
</dbReference>
<feature type="region of interest" description="Disordered" evidence="9">
    <location>
        <begin position="947"/>
        <end position="970"/>
    </location>
</feature>
<keyword evidence="16" id="KW-1185">Reference proteome</keyword>
<feature type="compositionally biased region" description="Polar residues" evidence="9">
    <location>
        <begin position="947"/>
        <end position="959"/>
    </location>
</feature>
<protein>
    <submittedName>
        <fullName evidence="15">Rap guanine nucleotide exchange factor 6</fullName>
    </submittedName>
</protein>
<dbReference type="SMART" id="SM00229">
    <property type="entry name" value="RasGEFN"/>
    <property type="match status" value="1"/>
</dbReference>
<evidence type="ECO:0000259" key="10">
    <source>
        <dbReference type="PROSITE" id="PS50009"/>
    </source>
</evidence>
<dbReference type="PANTHER" id="PTHR45161:SF4">
    <property type="entry name" value="RAP GUANINE NUCLEOTIDE EXCHANGE FACTOR 6"/>
    <property type="match status" value="1"/>
</dbReference>
<dbReference type="SMART" id="SM00147">
    <property type="entry name" value="RasGEF"/>
    <property type="match status" value="1"/>
</dbReference>
<dbReference type="FunFam" id="2.60.120.10:FF:000019">
    <property type="entry name" value="rap guanine nucleotide exchange factor 6 isoform X1"/>
    <property type="match status" value="1"/>
</dbReference>
<evidence type="ECO:0000313" key="15">
    <source>
        <dbReference type="Ensembl" id="ENSLCNP00005002522.1"/>
    </source>
</evidence>
<dbReference type="FunFam" id="2.30.42.10:FF:000024">
    <property type="entry name" value="rap guanine nucleotide exchange factor 2 isoform X1"/>
    <property type="match status" value="1"/>
</dbReference>
<dbReference type="GO" id="GO:0005737">
    <property type="term" value="C:cytoplasm"/>
    <property type="evidence" value="ECO:0007669"/>
    <property type="project" value="UniProtKB-SubCell"/>
</dbReference>
<dbReference type="PROSITE" id="PS50106">
    <property type="entry name" value="PDZ"/>
    <property type="match status" value="1"/>
</dbReference>
<feature type="domain" description="Ras-GEF" evidence="10">
    <location>
        <begin position="729"/>
        <end position="959"/>
    </location>
</feature>
<feature type="domain" description="PDZ" evidence="12">
    <location>
        <begin position="530"/>
        <end position="600"/>
    </location>
</feature>
<organism evidence="15 16">
    <name type="scientific">Lynx canadensis</name>
    <name type="common">Canada lynx</name>
    <name type="synonym">Felis canadensis</name>
    <dbReference type="NCBI Taxonomy" id="61383"/>
    <lineage>
        <taxon>Eukaryota</taxon>
        <taxon>Metazoa</taxon>
        <taxon>Chordata</taxon>
        <taxon>Craniata</taxon>
        <taxon>Vertebrata</taxon>
        <taxon>Euteleostomi</taxon>
        <taxon>Mammalia</taxon>
        <taxon>Eutheria</taxon>
        <taxon>Laurasiatheria</taxon>
        <taxon>Carnivora</taxon>
        <taxon>Feliformia</taxon>
        <taxon>Felidae</taxon>
        <taxon>Felinae</taxon>
        <taxon>Lynx</taxon>
    </lineage>
</organism>
<dbReference type="GO" id="GO:0005886">
    <property type="term" value="C:plasma membrane"/>
    <property type="evidence" value="ECO:0007669"/>
    <property type="project" value="UniProtKB-SubCell"/>
</dbReference>
<dbReference type="SUPFAM" id="SSF48366">
    <property type="entry name" value="Ras GEF"/>
    <property type="match status" value="2"/>
</dbReference>
<dbReference type="InterPro" id="IPR000651">
    <property type="entry name" value="Ras-like_Gua-exchang_fac_N"/>
</dbReference>
<keyword evidence="6 8" id="KW-0344">Guanine-nucleotide releasing factor</keyword>
<dbReference type="SMART" id="SM00228">
    <property type="entry name" value="PDZ"/>
    <property type="match status" value="1"/>
</dbReference>
<dbReference type="SMART" id="SM00100">
    <property type="entry name" value="cNMP"/>
    <property type="match status" value="1"/>
</dbReference>
<reference evidence="15" key="1">
    <citation type="submission" date="2025-08" db="UniProtKB">
        <authorList>
            <consortium name="Ensembl"/>
        </authorList>
    </citation>
    <scope>IDENTIFICATION</scope>
</reference>
<evidence type="ECO:0000259" key="11">
    <source>
        <dbReference type="PROSITE" id="PS50042"/>
    </source>
</evidence>